<feature type="region of interest" description="Disordered" evidence="14">
    <location>
        <begin position="487"/>
        <end position="515"/>
    </location>
</feature>
<evidence type="ECO:0000256" key="3">
    <source>
        <dbReference type="ARBA" id="ARBA00022741"/>
    </source>
</evidence>
<dbReference type="InterPro" id="IPR001878">
    <property type="entry name" value="Znf_CCHC"/>
</dbReference>
<feature type="compositionally biased region" description="Polar residues" evidence="14">
    <location>
        <begin position="487"/>
        <end position="500"/>
    </location>
</feature>
<dbReference type="Proteomes" id="UP000000715">
    <property type="component" value="Unplaced"/>
</dbReference>
<keyword evidence="5 19" id="KW-0347">Helicase</keyword>
<feature type="region of interest" description="Disordered" evidence="14">
    <location>
        <begin position="320"/>
        <end position="424"/>
    </location>
</feature>
<feature type="region of interest" description="Disordered" evidence="14">
    <location>
        <begin position="154"/>
        <end position="207"/>
    </location>
</feature>
<dbReference type="PROSITE" id="PS51192">
    <property type="entry name" value="HELICASE_ATP_BIND_1"/>
    <property type="match status" value="1"/>
</dbReference>
<organism evidence="18 19">
    <name type="scientific">Mustela putorius furo</name>
    <name type="common">European domestic ferret</name>
    <name type="synonym">Mustela furo</name>
    <dbReference type="NCBI Taxonomy" id="9669"/>
    <lineage>
        <taxon>Eukaryota</taxon>
        <taxon>Metazoa</taxon>
        <taxon>Chordata</taxon>
        <taxon>Craniata</taxon>
        <taxon>Vertebrata</taxon>
        <taxon>Euteleostomi</taxon>
        <taxon>Mammalia</taxon>
        <taxon>Eutheria</taxon>
        <taxon>Laurasiatheria</taxon>
        <taxon>Carnivora</taxon>
        <taxon>Caniformia</taxon>
        <taxon>Musteloidea</taxon>
        <taxon>Mustelidae</taxon>
        <taxon>Mustelinae</taxon>
        <taxon>Mustela</taxon>
    </lineage>
</organism>
<dbReference type="PROSITE" id="PS50158">
    <property type="entry name" value="ZF_CCHC"/>
    <property type="match status" value="1"/>
</dbReference>
<name>A0A8U0UX01_MUSPF</name>
<evidence type="ECO:0000313" key="18">
    <source>
        <dbReference type="Proteomes" id="UP000000715"/>
    </source>
</evidence>
<evidence type="ECO:0000256" key="12">
    <source>
        <dbReference type="ARBA" id="ARBA00049360"/>
    </source>
</evidence>
<dbReference type="RefSeq" id="XP_044929979.1">
    <property type="nucleotide sequence ID" value="XM_045074044.1"/>
</dbReference>
<dbReference type="GO" id="GO:0005694">
    <property type="term" value="C:chromosome"/>
    <property type="evidence" value="ECO:0007669"/>
    <property type="project" value="TreeGrafter"/>
</dbReference>
<reference evidence="19" key="1">
    <citation type="submission" date="2025-08" db="UniProtKB">
        <authorList>
            <consortium name="RefSeq"/>
        </authorList>
    </citation>
    <scope>IDENTIFICATION</scope>
    <source>
        <tissue evidence="19">Brain</tissue>
    </source>
</reference>
<dbReference type="SMART" id="SM00490">
    <property type="entry name" value="HELICc"/>
    <property type="match status" value="1"/>
</dbReference>
<keyword evidence="8" id="KW-0413">Isomerase</keyword>
<feature type="region of interest" description="Disordered" evidence="14">
    <location>
        <begin position="1"/>
        <end position="122"/>
    </location>
</feature>
<keyword evidence="13" id="KW-0863">Zinc-finger</keyword>
<dbReference type="InterPro" id="IPR027417">
    <property type="entry name" value="P-loop_NTPase"/>
</dbReference>
<dbReference type="GO" id="GO:0003677">
    <property type="term" value="F:DNA binding"/>
    <property type="evidence" value="ECO:0007669"/>
    <property type="project" value="UniProtKB-KW"/>
</dbReference>
<dbReference type="SMART" id="SM00343">
    <property type="entry name" value="ZnF_C2HC"/>
    <property type="match status" value="1"/>
</dbReference>
<feature type="domain" description="Helicase C-terminal" evidence="17">
    <location>
        <begin position="802"/>
        <end position="969"/>
    </location>
</feature>
<dbReference type="FunFam" id="3.40.50.300:FF:000772">
    <property type="entry name" value="ATP-dependent DNA helicase Q4"/>
    <property type="match status" value="1"/>
</dbReference>
<feature type="region of interest" description="Disordered" evidence="14">
    <location>
        <begin position="1225"/>
        <end position="1244"/>
    </location>
</feature>
<comment type="similarity">
    <text evidence="2">Belongs to the helicase family. RecQ subfamily.</text>
</comment>
<dbReference type="SUPFAM" id="SSF52540">
    <property type="entry name" value="P-loop containing nucleoside triphosphate hydrolases"/>
    <property type="match status" value="1"/>
</dbReference>
<dbReference type="Gene3D" id="3.40.50.300">
    <property type="entry name" value="P-loop containing nucleotide triphosphate hydrolases"/>
    <property type="match status" value="2"/>
</dbReference>
<dbReference type="GO" id="GO:0008270">
    <property type="term" value="F:zinc ion binding"/>
    <property type="evidence" value="ECO:0007669"/>
    <property type="project" value="UniProtKB-KW"/>
</dbReference>
<dbReference type="GO" id="GO:0005524">
    <property type="term" value="F:ATP binding"/>
    <property type="evidence" value="ECO:0007669"/>
    <property type="project" value="UniProtKB-KW"/>
</dbReference>
<feature type="domain" description="CCHC-type" evidence="15">
    <location>
        <begin position="477"/>
        <end position="492"/>
    </location>
</feature>
<dbReference type="NCBIfam" id="TIGR00614">
    <property type="entry name" value="recQ_fam"/>
    <property type="match status" value="1"/>
</dbReference>
<dbReference type="InterPro" id="IPR011545">
    <property type="entry name" value="DEAD/DEAH_box_helicase_dom"/>
</dbReference>
<accession>A0A8U0UX01</accession>
<dbReference type="GO" id="GO:0009378">
    <property type="term" value="F:four-way junction helicase activity"/>
    <property type="evidence" value="ECO:0007669"/>
    <property type="project" value="TreeGrafter"/>
</dbReference>
<evidence type="ECO:0000256" key="6">
    <source>
        <dbReference type="ARBA" id="ARBA00022840"/>
    </source>
</evidence>
<dbReference type="SMART" id="SM00487">
    <property type="entry name" value="DEXDc"/>
    <property type="match status" value="1"/>
</dbReference>
<dbReference type="Pfam" id="PF00270">
    <property type="entry name" value="DEAD"/>
    <property type="match status" value="1"/>
</dbReference>
<dbReference type="GO" id="GO:0005634">
    <property type="term" value="C:nucleus"/>
    <property type="evidence" value="ECO:0007669"/>
    <property type="project" value="UniProtKB-SubCell"/>
</dbReference>
<feature type="compositionally biased region" description="Basic and acidic residues" evidence="14">
    <location>
        <begin position="111"/>
        <end position="121"/>
    </location>
</feature>
<dbReference type="InterPro" id="IPR001650">
    <property type="entry name" value="Helicase_C-like"/>
</dbReference>
<dbReference type="CTD" id="9401"/>
<feature type="compositionally biased region" description="Acidic residues" evidence="14">
    <location>
        <begin position="1227"/>
        <end position="1236"/>
    </location>
</feature>
<dbReference type="GO" id="GO:0016787">
    <property type="term" value="F:hydrolase activity"/>
    <property type="evidence" value="ECO:0007669"/>
    <property type="project" value="UniProtKB-KW"/>
</dbReference>
<evidence type="ECO:0000259" key="17">
    <source>
        <dbReference type="PROSITE" id="PS51194"/>
    </source>
</evidence>
<evidence type="ECO:0000256" key="8">
    <source>
        <dbReference type="ARBA" id="ARBA00023235"/>
    </source>
</evidence>
<evidence type="ECO:0000256" key="11">
    <source>
        <dbReference type="ARBA" id="ARBA00034808"/>
    </source>
</evidence>
<dbReference type="FunFam" id="3.40.50.300:FF:001084">
    <property type="entry name" value="RecQ like helicase 4"/>
    <property type="match status" value="1"/>
</dbReference>
<dbReference type="PANTHER" id="PTHR13710:SF108">
    <property type="entry name" value="ATP-DEPENDENT DNA HELICASE Q4"/>
    <property type="match status" value="1"/>
</dbReference>
<dbReference type="CDD" id="cd18018">
    <property type="entry name" value="DEXHc_RecQ4-like"/>
    <property type="match status" value="1"/>
</dbReference>
<evidence type="ECO:0000259" key="15">
    <source>
        <dbReference type="PROSITE" id="PS50158"/>
    </source>
</evidence>
<protein>
    <recommendedName>
        <fullName evidence="11">DNA 3'-5' helicase</fullName>
        <ecNumber evidence="11">5.6.2.4</ecNumber>
    </recommendedName>
</protein>
<evidence type="ECO:0000259" key="16">
    <source>
        <dbReference type="PROSITE" id="PS51192"/>
    </source>
</evidence>
<gene>
    <name evidence="19" type="primary">RECQL4</name>
</gene>
<keyword evidence="3" id="KW-0547">Nucleotide-binding</keyword>
<keyword evidence="9" id="KW-0539">Nucleus</keyword>
<feature type="region of interest" description="Disordered" evidence="14">
    <location>
        <begin position="222"/>
        <end position="275"/>
    </location>
</feature>
<keyword evidence="13" id="KW-0479">Metal-binding</keyword>
<dbReference type="InterPro" id="IPR004589">
    <property type="entry name" value="DNA_helicase_ATP-dep_RecQ"/>
</dbReference>
<sequence length="1319" mass="142052">MSPGQGERSGSRGPALPNLRHHASPQGTGSGGARTPTPGLALPGDQRREDDSYLAVTGPSDRHLPREEARAAGVVTAGGASVQGPPPPAARPARPGVSPKTPPPGSSRPRAAGDPRGDALRLPDAICLSKPEDVEAAPEETRALYREYRALKGALGGAGGVGPRSPEQSLPAAAQQAPEPSCWGPHLNRAAAQSPPAPLRGARAAGSVPDYGKRLKANLKATLQAGPALGRIPRLPQGPSSKMPSPGPPGAGAAPVSPEEVSEVPLQPPGPRLRPGCLQQLQASLSLRLCSLDPDWLQRCQNGAPDFLGASKACQPNLGVEDSQPLASGVPPVLGPGTGPETQALQTARVHAESPQPGNSQDKKWTWNGEPEGSPAQAQQDSSHAGPLPEEAGAPEHAEACPAEPVGAQPPSGPTATRPAVRSGGNYVRLNMKQKRYVRGPALRGRLLRKQMWKQKWQKKGECFGGGQPRATVKNSCFRCGQLGHWSSQCPQSSETSTLEPAQGAQESRENEDDVQTRLAADEAVQRIGTAGCQQPVSEKDPEPAGPELLVTVEQPVPRAPCRPRPVPPLYPPGPSGQVAETPAEVFQALEQLGHQAFRPGQERVIMQILSGMSTLLVSPTGSGKSLCYQLPALLYARRSPCLTLVISPLLSLMDDQVSGLPPCLKVACIHSGMTRKQRESALKKVQAAQVHVLMLSPEALVGAGLGPSGCLPQLPPVAFACVDEAHCLSQWSHNFRPCYLRVCKVLREHLGVRCFLGLTATATHSTSRDVAQHLGVAEELVLSEPVTVPANLYLSVSMDRDPEQALVTLLQSDRFRALSSIIVYCNRREDTERVAALLRTCLRASRDPGPRGQIPEAIAKAYHAGMCHRERRQVQQAFMDGRLRVVVATVAFGMGLDRPDVRAVLHLGLPASLETYVQAVGRAGRDGQPAHCHLFLQPQGQDLQELRRHVYADTADFLAVKKLVQCAFPPCTCAQAQQPPEKDGARGQKTPVAGSLRDAEQPNSQHAARCPGHQRALPVQPLVQALDMPEEAIETLLCYLELHPRRWLELLAPTFARCHLRCPGGAPQLLALAHRCPLLAVCLAQQPPESTGGGGCSVEFDVVKLADSAGWKLASAQRALRQLQWEPEPTTGARRDTGVLVEFRELAFCLRSPGDLTAHERDQICDFLYGHIQAREREALAGLRRTFQAFHSVAFPSCGPCLEQPSEEHSARLKALLSCYFKEESPGDTEDDQDPEPGQAGIQDWEDQVRRDVRHLLSLWPEQQFSGRAVARIFHGIGSPRFPAQVYGRDRRFWRRHLCLSFPALMRLATEEILRWGH</sequence>
<dbReference type="Gene3D" id="4.10.60.10">
    <property type="entry name" value="Zinc finger, CCHC-type"/>
    <property type="match status" value="1"/>
</dbReference>
<dbReference type="CDD" id="cd18794">
    <property type="entry name" value="SF2_C_RecQ"/>
    <property type="match status" value="1"/>
</dbReference>
<evidence type="ECO:0000256" key="2">
    <source>
        <dbReference type="ARBA" id="ARBA00005446"/>
    </source>
</evidence>
<keyword evidence="13" id="KW-0862">Zinc</keyword>
<evidence type="ECO:0000256" key="5">
    <source>
        <dbReference type="ARBA" id="ARBA00022806"/>
    </source>
</evidence>
<feature type="compositionally biased region" description="Low complexity" evidence="14">
    <location>
        <begin position="71"/>
        <end position="82"/>
    </location>
</feature>
<dbReference type="PANTHER" id="PTHR13710">
    <property type="entry name" value="DNA HELICASE RECQ FAMILY MEMBER"/>
    <property type="match status" value="1"/>
</dbReference>
<dbReference type="EC" id="5.6.2.4" evidence="11"/>
<dbReference type="Pfam" id="PF00271">
    <property type="entry name" value="Helicase_C"/>
    <property type="match status" value="1"/>
</dbReference>
<dbReference type="InterPro" id="IPR036875">
    <property type="entry name" value="Znf_CCHC_sf"/>
</dbReference>
<keyword evidence="18" id="KW-1185">Reference proteome</keyword>
<feature type="domain" description="Helicase ATP-binding" evidence="16">
    <location>
        <begin position="606"/>
        <end position="781"/>
    </location>
</feature>
<dbReference type="InterPro" id="IPR014001">
    <property type="entry name" value="Helicase_ATP-bd"/>
</dbReference>
<evidence type="ECO:0000256" key="1">
    <source>
        <dbReference type="ARBA" id="ARBA00004123"/>
    </source>
</evidence>
<evidence type="ECO:0000313" key="19">
    <source>
        <dbReference type="RefSeq" id="XP_044929979.1"/>
    </source>
</evidence>
<dbReference type="Pfam" id="PF00098">
    <property type="entry name" value="zf-CCHC"/>
    <property type="match status" value="1"/>
</dbReference>
<dbReference type="OrthoDB" id="18781at2759"/>
<evidence type="ECO:0000256" key="14">
    <source>
        <dbReference type="SAM" id="MobiDB-lite"/>
    </source>
</evidence>
<evidence type="ECO:0000256" key="7">
    <source>
        <dbReference type="ARBA" id="ARBA00023125"/>
    </source>
</evidence>
<keyword evidence="7" id="KW-0238">DNA-binding</keyword>
<dbReference type="PROSITE" id="PS51194">
    <property type="entry name" value="HELICASE_CTER"/>
    <property type="match status" value="1"/>
</dbReference>
<comment type="subcellular location">
    <subcellularLocation>
        <location evidence="1">Nucleus</location>
    </subcellularLocation>
</comment>
<evidence type="ECO:0000256" key="13">
    <source>
        <dbReference type="PROSITE-ProRule" id="PRU00047"/>
    </source>
</evidence>
<feature type="region of interest" description="Disordered" evidence="14">
    <location>
        <begin position="977"/>
        <end position="1012"/>
    </location>
</feature>
<evidence type="ECO:0000256" key="9">
    <source>
        <dbReference type="ARBA" id="ARBA00023242"/>
    </source>
</evidence>
<keyword evidence="6" id="KW-0067">ATP-binding</keyword>
<evidence type="ECO:0000256" key="4">
    <source>
        <dbReference type="ARBA" id="ARBA00022801"/>
    </source>
</evidence>
<dbReference type="GO" id="GO:0005737">
    <property type="term" value="C:cytoplasm"/>
    <property type="evidence" value="ECO:0007669"/>
    <property type="project" value="TreeGrafter"/>
</dbReference>
<proteinExistence type="inferred from homology"/>
<evidence type="ECO:0000256" key="10">
    <source>
        <dbReference type="ARBA" id="ARBA00034617"/>
    </source>
</evidence>
<dbReference type="GeneID" id="101687433"/>
<dbReference type="GO" id="GO:0000724">
    <property type="term" value="P:double-strand break repair via homologous recombination"/>
    <property type="evidence" value="ECO:0007669"/>
    <property type="project" value="TreeGrafter"/>
</dbReference>
<comment type="catalytic activity">
    <reaction evidence="10">
        <text>Couples ATP hydrolysis with the unwinding of duplex DNA by translocating in the 3'-5' direction.</text>
        <dbReference type="EC" id="5.6.2.4"/>
    </reaction>
</comment>
<dbReference type="GO" id="GO:0000723">
    <property type="term" value="P:telomere maintenance"/>
    <property type="evidence" value="ECO:0007669"/>
    <property type="project" value="TreeGrafter"/>
</dbReference>
<comment type="catalytic activity">
    <reaction evidence="12">
        <text>ATP + H2O = ADP + phosphate + H(+)</text>
        <dbReference type="Rhea" id="RHEA:13065"/>
        <dbReference type="ChEBI" id="CHEBI:15377"/>
        <dbReference type="ChEBI" id="CHEBI:15378"/>
        <dbReference type="ChEBI" id="CHEBI:30616"/>
        <dbReference type="ChEBI" id="CHEBI:43474"/>
        <dbReference type="ChEBI" id="CHEBI:456216"/>
    </reaction>
</comment>
<dbReference type="GO" id="GO:0043138">
    <property type="term" value="F:3'-5' DNA helicase activity"/>
    <property type="evidence" value="ECO:0007669"/>
    <property type="project" value="UniProtKB-EC"/>
</dbReference>
<dbReference type="SUPFAM" id="SSF57756">
    <property type="entry name" value="Retrovirus zinc finger-like domains"/>
    <property type="match status" value="1"/>
</dbReference>
<keyword evidence="4" id="KW-0378">Hydrolase</keyword>
<feature type="compositionally biased region" description="Basic and acidic residues" evidence="14">
    <location>
        <begin position="60"/>
        <end position="70"/>
    </location>
</feature>